<name>A0A8T0J1T4_CERPU</name>
<accession>A0A8T0J1T4</accession>
<dbReference type="EMBL" id="CM026421">
    <property type="protein sequence ID" value="KAG0589182.1"/>
    <property type="molecule type" value="Genomic_DNA"/>
</dbReference>
<comment type="caution">
    <text evidence="1">The sequence shown here is derived from an EMBL/GenBank/DDBJ whole genome shotgun (WGS) entry which is preliminary data.</text>
</comment>
<keyword evidence="2" id="KW-1185">Reference proteome</keyword>
<evidence type="ECO:0000313" key="1">
    <source>
        <dbReference type="EMBL" id="KAG0589182.1"/>
    </source>
</evidence>
<proteinExistence type="predicted"/>
<evidence type="ECO:0000313" key="2">
    <source>
        <dbReference type="Proteomes" id="UP000822688"/>
    </source>
</evidence>
<gene>
    <name evidence="1" type="ORF">KC19_1G001900</name>
</gene>
<dbReference type="AlphaFoldDB" id="A0A8T0J1T4"/>
<dbReference type="Proteomes" id="UP000822688">
    <property type="component" value="Chromosome 1"/>
</dbReference>
<sequence length="87" mass="9438">MRRRGGAWSPGLGGKLKGIQVRGSSHVYHSFTRPVGLTFLSGFMNILVLGPGHRCHGGRWAVGSGQEPGTRDIYNSLALESWTQAEM</sequence>
<protein>
    <submittedName>
        <fullName evidence="1">Uncharacterized protein</fullName>
    </submittedName>
</protein>
<reference evidence="1" key="1">
    <citation type="submission" date="2020-06" db="EMBL/GenBank/DDBJ databases">
        <title>WGS assembly of Ceratodon purpureus strain R40.</title>
        <authorList>
            <person name="Carey S.B."/>
            <person name="Jenkins J."/>
            <person name="Shu S."/>
            <person name="Lovell J.T."/>
            <person name="Sreedasyam A."/>
            <person name="Maumus F."/>
            <person name="Tiley G.P."/>
            <person name="Fernandez-Pozo N."/>
            <person name="Barry K."/>
            <person name="Chen C."/>
            <person name="Wang M."/>
            <person name="Lipzen A."/>
            <person name="Daum C."/>
            <person name="Saski C.A."/>
            <person name="Payton A.C."/>
            <person name="Mcbreen J.C."/>
            <person name="Conrad R.E."/>
            <person name="Kollar L.M."/>
            <person name="Olsson S."/>
            <person name="Huttunen S."/>
            <person name="Landis J.B."/>
            <person name="Wickett N.J."/>
            <person name="Johnson M.G."/>
            <person name="Rensing S.A."/>
            <person name="Grimwood J."/>
            <person name="Schmutz J."/>
            <person name="Mcdaniel S.F."/>
        </authorList>
    </citation>
    <scope>NUCLEOTIDE SEQUENCE</scope>
    <source>
        <strain evidence="1">R40</strain>
    </source>
</reference>
<organism evidence="1 2">
    <name type="scientific">Ceratodon purpureus</name>
    <name type="common">Fire moss</name>
    <name type="synonym">Dicranum purpureum</name>
    <dbReference type="NCBI Taxonomy" id="3225"/>
    <lineage>
        <taxon>Eukaryota</taxon>
        <taxon>Viridiplantae</taxon>
        <taxon>Streptophyta</taxon>
        <taxon>Embryophyta</taxon>
        <taxon>Bryophyta</taxon>
        <taxon>Bryophytina</taxon>
        <taxon>Bryopsida</taxon>
        <taxon>Dicranidae</taxon>
        <taxon>Pseudoditrichales</taxon>
        <taxon>Ditrichaceae</taxon>
        <taxon>Ceratodon</taxon>
    </lineage>
</organism>